<accession>A0AAV9VJS2</accession>
<gene>
    <name evidence="5" type="ORF">TWF730_005916</name>
</gene>
<evidence type="ECO:0000259" key="4">
    <source>
        <dbReference type="PROSITE" id="PS50102"/>
    </source>
</evidence>
<dbReference type="GO" id="GO:0005634">
    <property type="term" value="C:nucleus"/>
    <property type="evidence" value="ECO:0007669"/>
    <property type="project" value="TreeGrafter"/>
</dbReference>
<feature type="domain" description="RRM" evidence="4">
    <location>
        <begin position="68"/>
        <end position="146"/>
    </location>
</feature>
<feature type="region of interest" description="Disordered" evidence="3">
    <location>
        <begin position="155"/>
        <end position="250"/>
    </location>
</feature>
<dbReference type="InterPro" id="IPR000504">
    <property type="entry name" value="RRM_dom"/>
</dbReference>
<organism evidence="5 6">
    <name type="scientific">Orbilia blumenaviensis</name>
    <dbReference type="NCBI Taxonomy" id="1796055"/>
    <lineage>
        <taxon>Eukaryota</taxon>
        <taxon>Fungi</taxon>
        <taxon>Dikarya</taxon>
        <taxon>Ascomycota</taxon>
        <taxon>Pezizomycotina</taxon>
        <taxon>Orbiliomycetes</taxon>
        <taxon>Orbiliales</taxon>
        <taxon>Orbiliaceae</taxon>
        <taxon>Orbilia</taxon>
    </lineage>
</organism>
<evidence type="ECO:0000256" key="3">
    <source>
        <dbReference type="SAM" id="MobiDB-lite"/>
    </source>
</evidence>
<evidence type="ECO:0000256" key="1">
    <source>
        <dbReference type="ARBA" id="ARBA00022884"/>
    </source>
</evidence>
<reference evidence="5 6" key="1">
    <citation type="submission" date="2019-10" db="EMBL/GenBank/DDBJ databases">
        <authorList>
            <person name="Palmer J.M."/>
        </authorList>
    </citation>
    <scope>NUCLEOTIDE SEQUENCE [LARGE SCALE GENOMIC DNA]</scope>
    <source>
        <strain evidence="5 6">TWF730</strain>
    </source>
</reference>
<dbReference type="InterPro" id="IPR012677">
    <property type="entry name" value="Nucleotide-bd_a/b_plait_sf"/>
</dbReference>
<evidence type="ECO:0000256" key="2">
    <source>
        <dbReference type="PROSITE-ProRule" id="PRU00176"/>
    </source>
</evidence>
<feature type="compositionally biased region" description="Gly residues" evidence="3">
    <location>
        <begin position="182"/>
        <end position="198"/>
    </location>
</feature>
<dbReference type="SUPFAM" id="SSF54928">
    <property type="entry name" value="RNA-binding domain, RBD"/>
    <property type="match status" value="1"/>
</dbReference>
<name>A0AAV9VJS2_9PEZI</name>
<dbReference type="InterPro" id="IPR025715">
    <property type="entry name" value="FoP_C"/>
</dbReference>
<protein>
    <recommendedName>
        <fullName evidence="4">RRM domain-containing protein</fullName>
    </recommendedName>
</protein>
<dbReference type="PANTHER" id="PTHR19965:SF35">
    <property type="entry name" value="RNA ANNEALING PROTEIN YRA1"/>
    <property type="match status" value="1"/>
</dbReference>
<dbReference type="SMART" id="SM00360">
    <property type="entry name" value="RRM"/>
    <property type="match status" value="1"/>
</dbReference>
<dbReference type="EMBL" id="JAVHNS010000002">
    <property type="protein sequence ID" value="KAK6362220.1"/>
    <property type="molecule type" value="Genomic_DNA"/>
</dbReference>
<sequence>MTSNLDRSLDEILKDKKGEARRNNKRAGPVGGIRKRSARIEQNKKKAAATAPSGPAKKSDNKKEGNDTKIQVSNLPLDVNESMLREYFTNVVGSIKKCNLNYKANGQSAGIATIEFNKPGHANVAFEKFNGRLVDNRPMKVEIIVDPTKVSFADRVSAPARPAPKATPKPATNKPKQVTVGGRAGGPGGRNARGGRGGRGGRKAASGSGVKRTPKTVEELDQDMTDYYKGAENAAPAAAPQIDPAVMEDL</sequence>
<dbReference type="PANTHER" id="PTHR19965">
    <property type="entry name" value="RNA AND EXPORT FACTOR BINDING PROTEIN"/>
    <property type="match status" value="1"/>
</dbReference>
<dbReference type="InterPro" id="IPR051229">
    <property type="entry name" value="ALYREF_mRNA_export"/>
</dbReference>
<keyword evidence="6" id="KW-1185">Reference proteome</keyword>
<dbReference type="PROSITE" id="PS50102">
    <property type="entry name" value="RRM"/>
    <property type="match status" value="1"/>
</dbReference>
<feature type="compositionally biased region" description="Basic and acidic residues" evidence="3">
    <location>
        <begin position="7"/>
        <end position="22"/>
    </location>
</feature>
<dbReference type="SMART" id="SM01218">
    <property type="entry name" value="FoP_duplication"/>
    <property type="match status" value="1"/>
</dbReference>
<dbReference type="Pfam" id="PF13865">
    <property type="entry name" value="FoP_duplication"/>
    <property type="match status" value="1"/>
</dbReference>
<evidence type="ECO:0000313" key="6">
    <source>
        <dbReference type="Proteomes" id="UP001373714"/>
    </source>
</evidence>
<dbReference type="InterPro" id="IPR035979">
    <property type="entry name" value="RBD_domain_sf"/>
</dbReference>
<dbReference type="Gene3D" id="3.30.70.330">
    <property type="match status" value="1"/>
</dbReference>
<evidence type="ECO:0000313" key="5">
    <source>
        <dbReference type="EMBL" id="KAK6362220.1"/>
    </source>
</evidence>
<dbReference type="GO" id="GO:0003729">
    <property type="term" value="F:mRNA binding"/>
    <property type="evidence" value="ECO:0007669"/>
    <property type="project" value="TreeGrafter"/>
</dbReference>
<feature type="compositionally biased region" description="Low complexity" evidence="3">
    <location>
        <begin position="231"/>
        <end position="250"/>
    </location>
</feature>
<proteinExistence type="predicted"/>
<feature type="region of interest" description="Disordered" evidence="3">
    <location>
        <begin position="1"/>
        <end position="71"/>
    </location>
</feature>
<feature type="compositionally biased region" description="Basic and acidic residues" evidence="3">
    <location>
        <begin position="57"/>
        <end position="67"/>
    </location>
</feature>
<dbReference type="Pfam" id="PF00076">
    <property type="entry name" value="RRM_1"/>
    <property type="match status" value="1"/>
</dbReference>
<keyword evidence="1 2" id="KW-0694">RNA-binding</keyword>
<comment type="caution">
    <text evidence="5">The sequence shown here is derived from an EMBL/GenBank/DDBJ whole genome shotgun (WGS) entry which is preliminary data.</text>
</comment>
<dbReference type="Proteomes" id="UP001373714">
    <property type="component" value="Unassembled WGS sequence"/>
</dbReference>
<dbReference type="AlphaFoldDB" id="A0AAV9VJS2"/>